<organism evidence="9 10">
    <name type="scientific">Folsomia candida</name>
    <name type="common">Springtail</name>
    <dbReference type="NCBI Taxonomy" id="158441"/>
    <lineage>
        <taxon>Eukaryota</taxon>
        <taxon>Metazoa</taxon>
        <taxon>Ecdysozoa</taxon>
        <taxon>Arthropoda</taxon>
        <taxon>Hexapoda</taxon>
        <taxon>Collembola</taxon>
        <taxon>Entomobryomorpha</taxon>
        <taxon>Isotomoidea</taxon>
        <taxon>Isotomidae</taxon>
        <taxon>Proisotominae</taxon>
        <taxon>Folsomia</taxon>
    </lineage>
</organism>
<dbReference type="PANTHER" id="PTHR42643">
    <property type="entry name" value="IONOTROPIC RECEPTOR 20A-RELATED"/>
    <property type="match status" value="1"/>
</dbReference>
<keyword evidence="4 8" id="KW-1133">Transmembrane helix</keyword>
<keyword evidence="3 8" id="KW-0812">Transmembrane</keyword>
<sequence>MPLLEMTSPHWTTWLHPTVMQTMYSSVTPNKWEYSKRMAKNVFAIWVTIWPKDRFNPPLKLYFLNLAVAFIIPNSLKLEICTPRETHLLVKGSYDVCKQTETPDVLVDTMFSWVRQPKEFCYQGFDDINYSLISSSQQINPFSTKTNRSFEVLAQIVFRHGNVSLIPAPKRNIPPILEIRELYDENVEITVKFTGLEFLTCYKESSIDFQFYITPFQPALWAGLAVSVASIVSVTLLALYCIGMHKVLFSPWLFILATLFEEAPPIPGQIEKLSWLRMIFGSWCLMTVILTNCYSGLMITELNAPFKSYTKETFPDLSCGGDYEKGVNSNSNFLKDVVPYYKAFGQYIDFVTKENLLMILNIGNAAKNEACFSLLSLTFEALDEVVRVPEFLLDLKENTPLNRISENVVGGSPLSSNEVINTFTPEEISNLNLLHPKHPHFPISIYSQRSLPSYSEFQKIVESEIVSCGRSVFIAESDYLAAEFEFLSRNYFWIKFTRGKQVRHPVPFGVIFSGEVISKIPGYYRILFETGIYQRIEVEMRVRKWAARQPVGERREEKPAMMELDGGILTPFVICSAVLLGAIVCFLVESWKQFVQVFKYVMRVEGRICKNSCPKCAFRCGNHKLIKVRS</sequence>
<comment type="caution">
    <text evidence="9">The sequence shown here is derived from an EMBL/GenBank/DDBJ whole genome shotgun (WGS) entry which is preliminary data.</text>
</comment>
<evidence type="ECO:0000256" key="5">
    <source>
        <dbReference type="ARBA" id="ARBA00023136"/>
    </source>
</evidence>
<dbReference type="AlphaFoldDB" id="A0A226E9C9"/>
<evidence type="ECO:0000256" key="2">
    <source>
        <dbReference type="ARBA" id="ARBA00022475"/>
    </source>
</evidence>
<gene>
    <name evidence="9" type="ORF">Fcan01_10531</name>
</gene>
<proteinExistence type="predicted"/>
<comment type="subcellular location">
    <subcellularLocation>
        <location evidence="1">Cell membrane</location>
        <topology evidence="1">Multi-pass membrane protein</topology>
    </subcellularLocation>
</comment>
<dbReference type="InterPro" id="IPR052192">
    <property type="entry name" value="Insect_Ionotropic_Sensory_Rcpt"/>
</dbReference>
<accession>A0A226E9C9</accession>
<dbReference type="PANTHER" id="PTHR42643:SF24">
    <property type="entry name" value="IONOTROPIC RECEPTOR 60A"/>
    <property type="match status" value="1"/>
</dbReference>
<keyword evidence="6" id="KW-0675">Receptor</keyword>
<evidence type="ECO:0000313" key="10">
    <source>
        <dbReference type="Proteomes" id="UP000198287"/>
    </source>
</evidence>
<evidence type="ECO:0000256" key="1">
    <source>
        <dbReference type="ARBA" id="ARBA00004651"/>
    </source>
</evidence>
<evidence type="ECO:0000256" key="3">
    <source>
        <dbReference type="ARBA" id="ARBA00022692"/>
    </source>
</evidence>
<protein>
    <submittedName>
        <fullName evidence="9">Uncharacterized protein</fullName>
    </submittedName>
</protein>
<feature type="transmembrane region" description="Helical" evidence="8">
    <location>
        <begin position="275"/>
        <end position="297"/>
    </location>
</feature>
<evidence type="ECO:0000256" key="4">
    <source>
        <dbReference type="ARBA" id="ARBA00022989"/>
    </source>
</evidence>
<reference evidence="9 10" key="1">
    <citation type="submission" date="2015-12" db="EMBL/GenBank/DDBJ databases">
        <title>The genome of Folsomia candida.</title>
        <authorList>
            <person name="Faddeeva A."/>
            <person name="Derks M.F."/>
            <person name="Anvar Y."/>
            <person name="Smit S."/>
            <person name="Van Straalen N."/>
            <person name="Roelofs D."/>
        </authorList>
    </citation>
    <scope>NUCLEOTIDE SEQUENCE [LARGE SCALE GENOMIC DNA]</scope>
    <source>
        <strain evidence="9 10">VU population</strain>
        <tissue evidence="9">Whole body</tissue>
    </source>
</reference>
<name>A0A226E9C9_FOLCA</name>
<feature type="transmembrane region" description="Helical" evidence="8">
    <location>
        <begin position="568"/>
        <end position="588"/>
    </location>
</feature>
<evidence type="ECO:0000256" key="6">
    <source>
        <dbReference type="ARBA" id="ARBA00023170"/>
    </source>
</evidence>
<dbReference type="OrthoDB" id="8299140at2759"/>
<feature type="transmembrane region" description="Helical" evidence="8">
    <location>
        <begin position="219"/>
        <end position="242"/>
    </location>
</feature>
<evidence type="ECO:0000256" key="8">
    <source>
        <dbReference type="SAM" id="Phobius"/>
    </source>
</evidence>
<dbReference type="EMBL" id="LNIX01000005">
    <property type="protein sequence ID" value="OXA53908.1"/>
    <property type="molecule type" value="Genomic_DNA"/>
</dbReference>
<dbReference type="GO" id="GO:0005886">
    <property type="term" value="C:plasma membrane"/>
    <property type="evidence" value="ECO:0007669"/>
    <property type="project" value="UniProtKB-SubCell"/>
</dbReference>
<keyword evidence="7" id="KW-0325">Glycoprotein</keyword>
<dbReference type="Proteomes" id="UP000198287">
    <property type="component" value="Unassembled WGS sequence"/>
</dbReference>
<keyword evidence="10" id="KW-1185">Reference proteome</keyword>
<evidence type="ECO:0000313" key="9">
    <source>
        <dbReference type="EMBL" id="OXA53908.1"/>
    </source>
</evidence>
<keyword evidence="5 8" id="KW-0472">Membrane</keyword>
<keyword evidence="2" id="KW-1003">Cell membrane</keyword>
<evidence type="ECO:0000256" key="7">
    <source>
        <dbReference type="ARBA" id="ARBA00023180"/>
    </source>
</evidence>